<reference evidence="14" key="2">
    <citation type="submission" date="2025-08" db="UniProtKB">
        <authorList>
            <consortium name="RefSeq"/>
        </authorList>
    </citation>
    <scope>IDENTIFICATION</scope>
    <source>
        <tissue evidence="14">Leaves</tissue>
    </source>
</reference>
<dbReference type="PANTHER" id="PTHR10795">
    <property type="entry name" value="PROPROTEIN CONVERTASE SUBTILISIN/KEXIN"/>
    <property type="match status" value="1"/>
</dbReference>
<evidence type="ECO:0000256" key="2">
    <source>
        <dbReference type="ARBA" id="ARBA00022670"/>
    </source>
</evidence>
<dbReference type="InterPro" id="IPR041469">
    <property type="entry name" value="Subtilisin-like_FN3"/>
</dbReference>
<evidence type="ECO:0000256" key="7">
    <source>
        <dbReference type="PROSITE-ProRule" id="PRU01240"/>
    </source>
</evidence>
<evidence type="ECO:0000259" key="11">
    <source>
        <dbReference type="Pfam" id="PF05922"/>
    </source>
</evidence>
<protein>
    <submittedName>
        <fullName evidence="14">Subtilisin-like protease SBT1.4</fullName>
    </submittedName>
</protein>
<dbReference type="InterPro" id="IPR045051">
    <property type="entry name" value="SBT"/>
</dbReference>
<sequence>MAAFSSLTSLFLLIFFLFCLHACMIAASSDDSHETYIVHLSKSQKPSLFTTHHDWYSSMLSSLSPLSTDRQQPTTKLLYTYEHAIHGFAARLNISQAAELRRHHGILSVVPDSIRQLQTTRTPYFMGLADFFGLWPVSNYAKDVVIGVLDTGSWPDHPSFSDENLPPVPSYWKGECETTSDFPSTSCNKKLIGARAYYREYEEQMKKSIEQMGESKLPWDFKGHGTHTASTAAGSAVKNAGLYEYAKGEARGMAIKARIAAYKVCWRGGCFDSDILAGINQAISDGVHVISLSVGGKQAREYDLDPIAIGAFSAMEQGIVTSCSAGNSGPLPYTADNIAPWILTVGASTIDREFPADVVLGDGRIFSGVSLYSGLPLSDAQIPLVYAANCGSKFCFQGKLDPSKVKGKIVVCDRGGNITGAAKGWAVKHDGGVGMIHADTEEYAISGEDLRAEAHLIPATMVGITAGDKIKSYLKSHPSSATATIIFRGTVTGNSISAPRVAAFSSRGPNLITPEILKPDVIAPGVNILAGWTRLAGPSSLENIDKRRVNFNIMSGTSMACPHVSGLAALLHKAFPDWTPAAIKSALMTTAYNVDNRGNNIMDISTGKESIPFGHGSGHVDPNKALNPGLVYDMGTSDYVGFLCTIGYSPTKIAVFVKDRSVPVDCNAQKLESVGDLNYPSFSVAFSRSKKAAKHKRVVKNVGSKSDVVYDVKVNAPQFVEVRVSPSKLIFCKGKDALSYEVLFTRAALEEIGDIESGFGSLDWSDGEHLVRSPIAVRFQGK</sequence>
<dbReference type="PROSITE" id="PS00138">
    <property type="entry name" value="SUBTILASE_SER"/>
    <property type="match status" value="1"/>
</dbReference>
<dbReference type="PROSITE" id="PS51892">
    <property type="entry name" value="SUBTILASE"/>
    <property type="match status" value="1"/>
</dbReference>
<name>A0A6P6W2D8_COFAR</name>
<keyword evidence="3 8" id="KW-0732">Signal</keyword>
<dbReference type="InterPro" id="IPR015500">
    <property type="entry name" value="Peptidase_S8_subtilisin-rel"/>
</dbReference>
<accession>A0A6P6W2D8</accession>
<comment type="similarity">
    <text evidence="1 7">Belongs to the peptidase S8 family.</text>
</comment>
<feature type="signal peptide" evidence="8">
    <location>
        <begin position="1"/>
        <end position="22"/>
    </location>
</feature>
<dbReference type="CDD" id="cd04852">
    <property type="entry name" value="Peptidases_S8_3"/>
    <property type="match status" value="1"/>
</dbReference>
<evidence type="ECO:0000256" key="8">
    <source>
        <dbReference type="SAM" id="SignalP"/>
    </source>
</evidence>
<feature type="active site" description="Charge relay system" evidence="6 7">
    <location>
        <position position="150"/>
    </location>
</feature>
<evidence type="ECO:0000256" key="6">
    <source>
        <dbReference type="PIRSR" id="PIRSR615500-1"/>
    </source>
</evidence>
<reference evidence="13" key="1">
    <citation type="journal article" date="2025" name="Foods">
        <title>Unveiling the Microbial Signatures of Arabica Coffee Cherries: Insights into Ripeness Specific Diversity, Functional Traits, and Implications for Quality and Safety.</title>
        <authorList>
            <consortium name="RefSeq"/>
            <person name="Tenea G.N."/>
            <person name="Cifuentes V."/>
            <person name="Reyes P."/>
            <person name="Cevallos-Vallejos M."/>
        </authorList>
    </citation>
    <scope>NUCLEOTIDE SEQUENCE [LARGE SCALE GENOMIC DNA]</scope>
</reference>
<evidence type="ECO:0000256" key="5">
    <source>
        <dbReference type="ARBA" id="ARBA00022825"/>
    </source>
</evidence>
<keyword evidence="13" id="KW-1185">Reference proteome</keyword>
<evidence type="ECO:0000313" key="13">
    <source>
        <dbReference type="Proteomes" id="UP001652660"/>
    </source>
</evidence>
<dbReference type="GO" id="GO:0006508">
    <property type="term" value="P:proteolysis"/>
    <property type="evidence" value="ECO:0007669"/>
    <property type="project" value="UniProtKB-KW"/>
</dbReference>
<dbReference type="InterPro" id="IPR034197">
    <property type="entry name" value="Peptidases_S8_3"/>
</dbReference>
<keyword evidence="2 7" id="KW-0645">Protease</keyword>
<evidence type="ECO:0000259" key="10">
    <source>
        <dbReference type="Pfam" id="PF02225"/>
    </source>
</evidence>
<evidence type="ECO:0000256" key="3">
    <source>
        <dbReference type="ARBA" id="ARBA00022729"/>
    </source>
</evidence>
<evidence type="ECO:0000259" key="9">
    <source>
        <dbReference type="Pfam" id="PF00082"/>
    </source>
</evidence>
<dbReference type="Gene3D" id="2.60.40.2310">
    <property type="match status" value="1"/>
</dbReference>
<dbReference type="CDD" id="cd02120">
    <property type="entry name" value="PA_subtilisin_like"/>
    <property type="match status" value="1"/>
</dbReference>
<dbReference type="GO" id="GO:0005576">
    <property type="term" value="C:extracellular region"/>
    <property type="evidence" value="ECO:0007669"/>
    <property type="project" value="UniProtKB-SubCell"/>
</dbReference>
<dbReference type="OrthoDB" id="206201at2759"/>
<feature type="domain" description="PA" evidence="10">
    <location>
        <begin position="382"/>
        <end position="470"/>
    </location>
</feature>
<feature type="domain" description="Peptidase S8/S53" evidence="9">
    <location>
        <begin position="142"/>
        <end position="598"/>
    </location>
</feature>
<dbReference type="GO" id="GO:0048731">
    <property type="term" value="P:system development"/>
    <property type="evidence" value="ECO:0007669"/>
    <property type="project" value="UniProtKB-ARBA"/>
</dbReference>
<organism evidence="13 14">
    <name type="scientific">Coffea arabica</name>
    <name type="common">Arabian coffee</name>
    <dbReference type="NCBI Taxonomy" id="13443"/>
    <lineage>
        <taxon>Eukaryota</taxon>
        <taxon>Viridiplantae</taxon>
        <taxon>Streptophyta</taxon>
        <taxon>Embryophyta</taxon>
        <taxon>Tracheophyta</taxon>
        <taxon>Spermatophyta</taxon>
        <taxon>Magnoliopsida</taxon>
        <taxon>eudicotyledons</taxon>
        <taxon>Gunneridae</taxon>
        <taxon>Pentapetalae</taxon>
        <taxon>asterids</taxon>
        <taxon>lamiids</taxon>
        <taxon>Gentianales</taxon>
        <taxon>Rubiaceae</taxon>
        <taxon>Ixoroideae</taxon>
        <taxon>Gardenieae complex</taxon>
        <taxon>Bertiereae - Coffeeae clade</taxon>
        <taxon>Coffeeae</taxon>
        <taxon>Coffea</taxon>
    </lineage>
</organism>
<dbReference type="Pfam" id="PF00082">
    <property type="entry name" value="Peptidase_S8"/>
    <property type="match status" value="1"/>
</dbReference>
<dbReference type="PRINTS" id="PR00723">
    <property type="entry name" value="SUBTILISIN"/>
</dbReference>
<evidence type="ECO:0000259" key="12">
    <source>
        <dbReference type="Pfam" id="PF17766"/>
    </source>
</evidence>
<proteinExistence type="inferred from homology"/>
<feature type="domain" description="Inhibitor I9" evidence="11">
    <location>
        <begin position="35"/>
        <end position="118"/>
    </location>
</feature>
<dbReference type="Pfam" id="PF17766">
    <property type="entry name" value="fn3_6"/>
    <property type="match status" value="1"/>
</dbReference>
<dbReference type="SUPFAM" id="SSF54897">
    <property type="entry name" value="Protease propeptides/inhibitors"/>
    <property type="match status" value="1"/>
</dbReference>
<dbReference type="InterPro" id="IPR010259">
    <property type="entry name" value="S8pro/Inhibitor_I9"/>
</dbReference>
<dbReference type="GO" id="GO:0004252">
    <property type="term" value="F:serine-type endopeptidase activity"/>
    <property type="evidence" value="ECO:0007669"/>
    <property type="project" value="UniProtKB-UniRule"/>
</dbReference>
<dbReference type="Gene3D" id="3.50.30.30">
    <property type="match status" value="1"/>
</dbReference>
<dbReference type="Pfam" id="PF02225">
    <property type="entry name" value="PA"/>
    <property type="match status" value="1"/>
</dbReference>
<evidence type="ECO:0000313" key="14">
    <source>
        <dbReference type="RefSeq" id="XP_027109503.2"/>
    </source>
</evidence>
<dbReference type="Pfam" id="PF05922">
    <property type="entry name" value="Inhibitor_I9"/>
    <property type="match status" value="1"/>
</dbReference>
<dbReference type="GeneID" id="113729402"/>
<dbReference type="Proteomes" id="UP001652660">
    <property type="component" value="Chromosome 2e"/>
</dbReference>
<dbReference type="SUPFAM" id="SSF52743">
    <property type="entry name" value="Subtilisin-like"/>
    <property type="match status" value="1"/>
</dbReference>
<dbReference type="InterPro" id="IPR036852">
    <property type="entry name" value="Peptidase_S8/S53_dom_sf"/>
</dbReference>
<dbReference type="InterPro" id="IPR003137">
    <property type="entry name" value="PA_domain"/>
</dbReference>
<feature type="domain" description="Subtilisin-like protease fibronectin type-III" evidence="12">
    <location>
        <begin position="676"/>
        <end position="777"/>
    </location>
</feature>
<feature type="active site" description="Charge relay system" evidence="6 7">
    <location>
        <position position="558"/>
    </location>
</feature>
<gene>
    <name evidence="14" type="primary">LOC113729402</name>
</gene>
<dbReference type="Gene3D" id="3.40.50.200">
    <property type="entry name" value="Peptidase S8/S53 domain"/>
    <property type="match status" value="1"/>
</dbReference>
<keyword evidence="5 7" id="KW-0720">Serine protease</keyword>
<feature type="active site" description="Charge relay system" evidence="6 7">
    <location>
        <position position="224"/>
    </location>
</feature>
<evidence type="ECO:0000256" key="1">
    <source>
        <dbReference type="ARBA" id="ARBA00011073"/>
    </source>
</evidence>
<dbReference type="InterPro" id="IPR000209">
    <property type="entry name" value="Peptidase_S8/S53_dom"/>
</dbReference>
<feature type="chain" id="PRO_5045942458" evidence="8">
    <location>
        <begin position="23"/>
        <end position="782"/>
    </location>
</feature>
<evidence type="ECO:0000256" key="4">
    <source>
        <dbReference type="ARBA" id="ARBA00022801"/>
    </source>
</evidence>
<dbReference type="AlphaFoldDB" id="A0A6P6W2D8"/>
<dbReference type="RefSeq" id="XP_027109503.2">
    <property type="nucleotide sequence ID" value="XM_027253702.2"/>
</dbReference>
<keyword evidence="4 7" id="KW-0378">Hydrolase</keyword>
<dbReference type="InterPro" id="IPR023828">
    <property type="entry name" value="Peptidase_S8_Ser-AS"/>
</dbReference>
<dbReference type="InterPro" id="IPR037045">
    <property type="entry name" value="S8pro/Inhibitor_I9_sf"/>
</dbReference>
<dbReference type="Gene3D" id="3.30.70.80">
    <property type="entry name" value="Peptidase S8 propeptide/proteinase inhibitor I9"/>
    <property type="match status" value="1"/>
</dbReference>